<feature type="transmembrane region" description="Helical" evidence="1">
    <location>
        <begin position="21"/>
        <end position="41"/>
    </location>
</feature>
<keyword evidence="1" id="KW-1133">Transmembrane helix</keyword>
<keyword evidence="1" id="KW-0812">Transmembrane</keyword>
<proteinExistence type="predicted"/>
<dbReference type="Pfam" id="PF11397">
    <property type="entry name" value="GlcNAc"/>
    <property type="match status" value="1"/>
</dbReference>
<keyword evidence="1" id="KW-0472">Membrane</keyword>
<dbReference type="PANTHER" id="PTHR34496">
    <property type="entry name" value="GLCNAC TRANSFERASE-RELATED"/>
    <property type="match status" value="1"/>
</dbReference>
<reference evidence="2" key="1">
    <citation type="journal article" date="2020" name="Nature">
        <title>Giant virus diversity and host interactions through global metagenomics.</title>
        <authorList>
            <person name="Schulz F."/>
            <person name="Roux S."/>
            <person name="Paez-Espino D."/>
            <person name="Jungbluth S."/>
            <person name="Walsh D.A."/>
            <person name="Denef V.J."/>
            <person name="McMahon K.D."/>
            <person name="Konstantinidis K.T."/>
            <person name="Eloe-Fadrosh E.A."/>
            <person name="Kyrpides N.C."/>
            <person name="Woyke T."/>
        </authorList>
    </citation>
    <scope>NUCLEOTIDE SEQUENCE</scope>
    <source>
        <strain evidence="2">GVMAG-S-1016704-121</strain>
    </source>
</reference>
<evidence type="ECO:0008006" key="3">
    <source>
        <dbReference type="Google" id="ProtNLM"/>
    </source>
</evidence>
<dbReference type="InterPro" id="IPR021067">
    <property type="entry name" value="Glycosyltransferase"/>
</dbReference>
<dbReference type="AlphaFoldDB" id="A0A6C0LS45"/>
<evidence type="ECO:0000313" key="2">
    <source>
        <dbReference type="EMBL" id="QHU33417.1"/>
    </source>
</evidence>
<name>A0A6C0LS45_9ZZZZ</name>
<accession>A0A6C0LS45</accession>
<dbReference type="PANTHER" id="PTHR34496:SF7">
    <property type="entry name" value="GLYCOSYLTRANSFERASE (GLCNAC)"/>
    <property type="match status" value="1"/>
</dbReference>
<evidence type="ECO:0000256" key="1">
    <source>
        <dbReference type="SAM" id="Phobius"/>
    </source>
</evidence>
<dbReference type="EMBL" id="MN740557">
    <property type="protein sequence ID" value="QHU33417.1"/>
    <property type="molecule type" value="Genomic_DNA"/>
</dbReference>
<sequence>MDKPQQTETDNETEEDIDRKQFRLAIGVLIASIICVCLYHIRSINNRNNHVVNPVDLDDTILVLVVSPANRDTAIATTTKPPILNTIEGLYNNAYEPSRVMVAAYDMNDHLKNQLPVQLQPSVRVARNMKTIQSKHSSASDARAYLMKHLYRGERYVMTLQSNAEICKDWDKILIDMIKPIKNRHTIFTSAVMPKNMQSNIRPTYFKLNALKGGKMVIGSSAVHEVPEDPVPSIFWSPALSFAPAPAYTEFVDGNIISSDDMDITLNTIKLWTNGFNFYTLPITMAWASRPEDSNWAHSSKRSMSKTATVGTARTFKDFEQYMGISFERKKASKRTYHGLTNHVTAFEAGVKVGSLEAARLANHAKH</sequence>
<protein>
    <recommendedName>
        <fullName evidence="3">Glycosyltransferase 2-like domain-containing protein</fullName>
    </recommendedName>
</protein>
<organism evidence="2">
    <name type="scientific">viral metagenome</name>
    <dbReference type="NCBI Taxonomy" id="1070528"/>
    <lineage>
        <taxon>unclassified sequences</taxon>
        <taxon>metagenomes</taxon>
        <taxon>organismal metagenomes</taxon>
    </lineage>
</organism>